<dbReference type="PANTHER" id="PTHR12243">
    <property type="entry name" value="MADF DOMAIN TRANSCRIPTION FACTOR"/>
    <property type="match status" value="1"/>
</dbReference>
<evidence type="ECO:0000259" key="2">
    <source>
        <dbReference type="Pfam" id="PF10545"/>
    </source>
</evidence>
<keyword evidence="4" id="KW-1185">Reference proteome</keyword>
<dbReference type="InterPro" id="IPR039353">
    <property type="entry name" value="TF_Adf1"/>
</dbReference>
<proteinExistence type="predicted"/>
<accession>A0A6G0VK22</accession>
<organism evidence="3 4">
    <name type="scientific">Aphis craccivora</name>
    <name type="common">Cowpea aphid</name>
    <dbReference type="NCBI Taxonomy" id="307492"/>
    <lineage>
        <taxon>Eukaryota</taxon>
        <taxon>Metazoa</taxon>
        <taxon>Ecdysozoa</taxon>
        <taxon>Arthropoda</taxon>
        <taxon>Hexapoda</taxon>
        <taxon>Insecta</taxon>
        <taxon>Pterygota</taxon>
        <taxon>Neoptera</taxon>
        <taxon>Paraneoptera</taxon>
        <taxon>Hemiptera</taxon>
        <taxon>Sternorrhyncha</taxon>
        <taxon>Aphidomorpha</taxon>
        <taxon>Aphidoidea</taxon>
        <taxon>Aphididae</taxon>
        <taxon>Aphidini</taxon>
        <taxon>Aphis</taxon>
        <taxon>Aphis</taxon>
    </lineage>
</organism>
<dbReference type="InterPro" id="IPR006578">
    <property type="entry name" value="MADF-dom"/>
</dbReference>
<comment type="caution">
    <text evidence="3">The sequence shown here is derived from an EMBL/GenBank/DDBJ whole genome shotgun (WGS) entry which is preliminary data.</text>
</comment>
<feature type="compositionally biased region" description="Acidic residues" evidence="1">
    <location>
        <begin position="83"/>
        <end position="95"/>
    </location>
</feature>
<dbReference type="PANTHER" id="PTHR12243:SF67">
    <property type="entry name" value="COREPRESSOR OF PANGOLIN, ISOFORM A-RELATED"/>
    <property type="match status" value="1"/>
</dbReference>
<evidence type="ECO:0000313" key="4">
    <source>
        <dbReference type="Proteomes" id="UP000478052"/>
    </source>
</evidence>
<dbReference type="GO" id="GO:0005667">
    <property type="term" value="C:transcription regulator complex"/>
    <property type="evidence" value="ECO:0007669"/>
    <property type="project" value="TreeGrafter"/>
</dbReference>
<dbReference type="OrthoDB" id="6081971at2759"/>
<dbReference type="Proteomes" id="UP000478052">
    <property type="component" value="Unassembled WGS sequence"/>
</dbReference>
<dbReference type="AlphaFoldDB" id="A0A6G0VK22"/>
<name>A0A6G0VK22_APHCR</name>
<evidence type="ECO:0000313" key="3">
    <source>
        <dbReference type="EMBL" id="KAF0683055.1"/>
    </source>
</evidence>
<feature type="domain" description="MADF" evidence="2">
    <location>
        <begin position="2"/>
        <end position="52"/>
    </location>
</feature>
<dbReference type="GO" id="GO:0006357">
    <property type="term" value="P:regulation of transcription by RNA polymerase II"/>
    <property type="evidence" value="ECO:0007669"/>
    <property type="project" value="TreeGrafter"/>
</dbReference>
<feature type="region of interest" description="Disordered" evidence="1">
    <location>
        <begin position="74"/>
        <end position="107"/>
    </location>
</feature>
<dbReference type="GO" id="GO:0005634">
    <property type="term" value="C:nucleus"/>
    <property type="evidence" value="ECO:0007669"/>
    <property type="project" value="TreeGrafter"/>
</dbReference>
<gene>
    <name evidence="3" type="ORF">FWK35_00037244</name>
</gene>
<feature type="non-terminal residue" evidence="3">
    <location>
        <position position="195"/>
    </location>
</feature>
<sequence length="195" mass="22264">ETLKNKWKNLRDSYHKYLKANSTTTGQAAGASKGKHLDPYKNWIWAKHLEFLRPHLKFAATLSNVLPVESTSNELNISHDNDTSNDEQVDVENIEESQLSDPPPVSVSKINEREKNKKLPAAASNIDKVLEHLNKKQKITHTALDPVEMLMLSYAKTIKTFSPIRQAIAKKKISEIISDLEIEEIAENEQNKRYY</sequence>
<dbReference type="Pfam" id="PF10545">
    <property type="entry name" value="MADF_DNA_bdg"/>
    <property type="match status" value="1"/>
</dbReference>
<feature type="non-terminal residue" evidence="3">
    <location>
        <position position="1"/>
    </location>
</feature>
<dbReference type="EMBL" id="VUJU01017434">
    <property type="protein sequence ID" value="KAF0683055.1"/>
    <property type="molecule type" value="Genomic_DNA"/>
</dbReference>
<evidence type="ECO:0000256" key="1">
    <source>
        <dbReference type="SAM" id="MobiDB-lite"/>
    </source>
</evidence>
<protein>
    <submittedName>
        <fullName evidence="3">Transcription factor Adf-1-like</fullName>
    </submittedName>
</protein>
<reference evidence="3 4" key="1">
    <citation type="submission" date="2019-08" db="EMBL/GenBank/DDBJ databases">
        <title>Whole genome of Aphis craccivora.</title>
        <authorList>
            <person name="Voronova N.V."/>
            <person name="Shulinski R.S."/>
            <person name="Bandarenka Y.V."/>
            <person name="Zhorov D.G."/>
            <person name="Warner D."/>
        </authorList>
    </citation>
    <scope>NUCLEOTIDE SEQUENCE [LARGE SCALE GENOMIC DNA]</scope>
    <source>
        <strain evidence="3">180601</strain>
        <tissue evidence="3">Whole Body</tissue>
    </source>
</reference>